<dbReference type="EMBL" id="JAYDYW010000006">
    <property type="protein sequence ID" value="MEE1673788.1"/>
    <property type="molecule type" value="Genomic_DNA"/>
</dbReference>
<feature type="transmembrane region" description="Helical" evidence="4">
    <location>
        <begin position="36"/>
        <end position="56"/>
    </location>
</feature>
<evidence type="ECO:0000256" key="2">
    <source>
        <dbReference type="ARBA" id="ARBA00022989"/>
    </source>
</evidence>
<dbReference type="PROSITE" id="PS50850">
    <property type="entry name" value="MFS"/>
    <property type="match status" value="1"/>
</dbReference>
<dbReference type="Proteomes" id="UP001310248">
    <property type="component" value="Unassembled WGS sequence"/>
</dbReference>
<feature type="transmembrane region" description="Helical" evidence="4">
    <location>
        <begin position="161"/>
        <end position="183"/>
    </location>
</feature>
<reference evidence="6 7" key="2">
    <citation type="submission" date="2023-12" db="EMBL/GenBank/DDBJ databases">
        <authorList>
            <consortium name="Cladostephus spongiosus"/>
            <person name="Lorente B."/>
            <person name="Cabral C."/>
            <person name="Frias J."/>
            <person name="Faria J."/>
            <person name="Toubarro D."/>
        </authorList>
    </citation>
    <scope>NUCLEOTIDE SEQUENCE [LARGE SCALE GENOMIC DNA]</scope>
    <source>
        <strain evidence="6 7">ZMCS4</strain>
    </source>
</reference>
<feature type="transmembrane region" description="Helical" evidence="4">
    <location>
        <begin position="236"/>
        <end position="257"/>
    </location>
</feature>
<organism evidence="6 7">
    <name type="scientific">Agarivorans aestuarii</name>
    <dbReference type="NCBI Taxonomy" id="1563703"/>
    <lineage>
        <taxon>Bacteria</taxon>
        <taxon>Pseudomonadati</taxon>
        <taxon>Pseudomonadota</taxon>
        <taxon>Gammaproteobacteria</taxon>
        <taxon>Alteromonadales</taxon>
        <taxon>Alteromonadaceae</taxon>
        <taxon>Agarivorans</taxon>
    </lineage>
</organism>
<keyword evidence="7" id="KW-1185">Reference proteome</keyword>
<dbReference type="InterPro" id="IPR020846">
    <property type="entry name" value="MFS_dom"/>
</dbReference>
<feature type="transmembrane region" description="Helical" evidence="4">
    <location>
        <begin position="294"/>
        <end position="313"/>
    </location>
</feature>
<feature type="transmembrane region" description="Helical" evidence="4">
    <location>
        <begin position="77"/>
        <end position="96"/>
    </location>
</feature>
<reference evidence="7" key="1">
    <citation type="submission" date="2023-07" db="EMBL/GenBank/DDBJ databases">
        <title>Draft genome sequence of Agarivorans aestuarii strain ZMCS4, a CAZymes producing bacteria isolated from the marine brown algae Clodostephus spongiosus.</title>
        <authorList>
            <person name="Lorente B."/>
            <person name="Cabral C."/>
            <person name="Frias J."/>
            <person name="Faria J."/>
            <person name="Toubarro D."/>
        </authorList>
    </citation>
    <scope>NUCLEOTIDE SEQUENCE [LARGE SCALE GENOMIC DNA]</scope>
    <source>
        <strain evidence="7">ZMCS4</strain>
    </source>
</reference>
<name>A0ABU7G322_9ALTE</name>
<dbReference type="InterPro" id="IPR036259">
    <property type="entry name" value="MFS_trans_sf"/>
</dbReference>
<feature type="transmembrane region" description="Helical" evidence="4">
    <location>
        <begin position="204"/>
        <end position="224"/>
    </location>
</feature>
<dbReference type="RefSeq" id="WP_329775036.1">
    <property type="nucleotide sequence ID" value="NZ_JAYDYW010000006.1"/>
</dbReference>
<dbReference type="PANTHER" id="PTHR23521">
    <property type="entry name" value="TRANSPORTER MFS SUPERFAMILY"/>
    <property type="match status" value="1"/>
</dbReference>
<gene>
    <name evidence="6" type="ORF">SNR37_003215</name>
</gene>
<feature type="transmembrane region" description="Helical" evidence="4">
    <location>
        <begin position="137"/>
        <end position="155"/>
    </location>
</feature>
<keyword evidence="1 4" id="KW-0812">Transmembrane</keyword>
<evidence type="ECO:0000313" key="6">
    <source>
        <dbReference type="EMBL" id="MEE1673788.1"/>
    </source>
</evidence>
<feature type="transmembrane region" description="Helical" evidence="4">
    <location>
        <begin position="325"/>
        <end position="347"/>
    </location>
</feature>
<feature type="transmembrane region" description="Helical" evidence="4">
    <location>
        <begin position="269"/>
        <end position="288"/>
    </location>
</feature>
<evidence type="ECO:0000256" key="4">
    <source>
        <dbReference type="SAM" id="Phobius"/>
    </source>
</evidence>
<dbReference type="InterPro" id="IPR011701">
    <property type="entry name" value="MFS"/>
</dbReference>
<dbReference type="Gene3D" id="1.20.1250.20">
    <property type="entry name" value="MFS general substrate transporter like domains"/>
    <property type="match status" value="2"/>
</dbReference>
<feature type="transmembrane region" description="Helical" evidence="4">
    <location>
        <begin position="102"/>
        <end position="125"/>
    </location>
</feature>
<keyword evidence="2 4" id="KW-1133">Transmembrane helix</keyword>
<evidence type="ECO:0000256" key="3">
    <source>
        <dbReference type="ARBA" id="ARBA00023136"/>
    </source>
</evidence>
<evidence type="ECO:0000259" key="5">
    <source>
        <dbReference type="PROSITE" id="PS50850"/>
    </source>
</evidence>
<keyword evidence="3 4" id="KW-0472">Membrane</keyword>
<feature type="transmembrane region" description="Helical" evidence="4">
    <location>
        <begin position="353"/>
        <end position="374"/>
    </location>
</feature>
<sequence length="392" mass="41000">MFNNSVQAPNSGILSPLLGLALFAVASGYLMSLLPLALTALALPLSLSAWLASAYYTGLLLGAVQAQRLIAVIGHRMAFIICLLVLLATVLLMFMLPYAGAWLALRLVAGAATAGIFVVVESWLLLVNDDKQRATRLGIYMLTLYAGSAVGQLLIEPIGIVGSVPFISIATLLALAILAPLFTRTAKPQQVLHSAVSIKELSNLSKPAFIGCVVSGLVLGPIYGLMPSYLSNYTQWGNKVGVLMASLVLGGMLVQPLSSYLSARLNKTLLQAFAAAIGVLAALAIAMANTWLVLSVSLFILGAAAFSIYPIAISQACVNVPAEKIVAITELMLISYSIGSICGPLLAGSAQSLAFKLPLYIALVLASTSVYMLIMASKEKTGRGHLPPTLGV</sequence>
<protein>
    <submittedName>
        <fullName evidence="6">MFS transporter</fullName>
    </submittedName>
</protein>
<dbReference type="PANTHER" id="PTHR23521:SF2">
    <property type="entry name" value="TRANSPORTER MFS SUPERFAMILY"/>
    <property type="match status" value="1"/>
</dbReference>
<proteinExistence type="predicted"/>
<feature type="domain" description="Major facilitator superfamily (MFS) profile" evidence="5">
    <location>
        <begin position="12"/>
        <end position="380"/>
    </location>
</feature>
<evidence type="ECO:0000256" key="1">
    <source>
        <dbReference type="ARBA" id="ARBA00022692"/>
    </source>
</evidence>
<accession>A0ABU7G322</accession>
<evidence type="ECO:0000313" key="7">
    <source>
        <dbReference type="Proteomes" id="UP001310248"/>
    </source>
</evidence>
<dbReference type="Pfam" id="PF07690">
    <property type="entry name" value="MFS_1"/>
    <property type="match status" value="1"/>
</dbReference>
<feature type="transmembrane region" description="Helical" evidence="4">
    <location>
        <begin position="12"/>
        <end position="30"/>
    </location>
</feature>
<comment type="caution">
    <text evidence="6">The sequence shown here is derived from an EMBL/GenBank/DDBJ whole genome shotgun (WGS) entry which is preliminary data.</text>
</comment>
<dbReference type="SUPFAM" id="SSF103473">
    <property type="entry name" value="MFS general substrate transporter"/>
    <property type="match status" value="1"/>
</dbReference>